<dbReference type="Proteomes" id="UP001472866">
    <property type="component" value="Chromosome 03"/>
</dbReference>
<organism evidence="1 2">
    <name type="scientific">Chloropicon roscoffensis</name>
    <dbReference type="NCBI Taxonomy" id="1461544"/>
    <lineage>
        <taxon>Eukaryota</taxon>
        <taxon>Viridiplantae</taxon>
        <taxon>Chlorophyta</taxon>
        <taxon>Chloropicophyceae</taxon>
        <taxon>Chloropicales</taxon>
        <taxon>Chloropicaceae</taxon>
        <taxon>Chloropicon</taxon>
    </lineage>
</organism>
<protein>
    <submittedName>
        <fullName evidence="1">Uncharacterized protein</fullName>
    </submittedName>
</protein>
<dbReference type="EMBL" id="CP151503">
    <property type="protein sequence ID" value="WZN60803.1"/>
    <property type="molecule type" value="Genomic_DNA"/>
</dbReference>
<sequence>MDATKLDQLCDFSRHEREVVKYRKFEGDVSPNSTFAVDDNWRMVPVRDLYPQRFNGIDRSRDSGQASGRRYHVSVPRKVIEESKFRLVKGTQNKHDSFSLMSHVQL</sequence>
<evidence type="ECO:0000313" key="2">
    <source>
        <dbReference type="Proteomes" id="UP001472866"/>
    </source>
</evidence>
<reference evidence="1 2" key="1">
    <citation type="submission" date="2024-03" db="EMBL/GenBank/DDBJ databases">
        <title>Complete genome sequence of the green alga Chloropicon roscoffensis RCC1871.</title>
        <authorList>
            <person name="Lemieux C."/>
            <person name="Pombert J.-F."/>
            <person name="Otis C."/>
            <person name="Turmel M."/>
        </authorList>
    </citation>
    <scope>NUCLEOTIDE SEQUENCE [LARGE SCALE GENOMIC DNA]</scope>
    <source>
        <strain evidence="1 2">RCC1871</strain>
    </source>
</reference>
<keyword evidence="2" id="KW-1185">Reference proteome</keyword>
<accession>A0AAX4P3Z3</accession>
<evidence type="ECO:0000313" key="1">
    <source>
        <dbReference type="EMBL" id="WZN60803.1"/>
    </source>
</evidence>
<dbReference type="AlphaFoldDB" id="A0AAX4P3Z3"/>
<name>A0AAX4P3Z3_9CHLO</name>
<proteinExistence type="predicted"/>
<gene>
    <name evidence="1" type="ORF">HKI87_03g23370</name>
</gene>